<dbReference type="EMBL" id="MHFR01000068">
    <property type="protein sequence ID" value="OGW95179.1"/>
    <property type="molecule type" value="Genomic_DNA"/>
</dbReference>
<evidence type="ECO:0000313" key="2">
    <source>
        <dbReference type="Proteomes" id="UP000178187"/>
    </source>
</evidence>
<dbReference type="AlphaFoldDB" id="A0A1G1KRJ5"/>
<evidence type="ECO:0000313" key="1">
    <source>
        <dbReference type="EMBL" id="OGW95179.1"/>
    </source>
</evidence>
<name>A0A1G1KRJ5_9BACT</name>
<organism evidence="1 2">
    <name type="scientific">Candidatus Danuiimicrobium aquiferis</name>
    <dbReference type="NCBI Taxonomy" id="1801832"/>
    <lineage>
        <taxon>Bacteria</taxon>
        <taxon>Pseudomonadati</taxon>
        <taxon>Candidatus Omnitrophota</taxon>
        <taxon>Candidatus Danuiimicrobium</taxon>
    </lineage>
</organism>
<accession>A0A1G1KRJ5</accession>
<dbReference type="Proteomes" id="UP000178187">
    <property type="component" value="Unassembled WGS sequence"/>
</dbReference>
<sequence>MILSIGIVSVLRIFGESLFVGRQNEERRELKTGIDKALFEWFAYPQGVSLSEEGYLMMPLETERKGSDLYFEIKGEKMIPIGQEPKDEQAENGAQTQPVSQFGITPNLNMNEYIKVKGNIMRGRHTPIYDMDTVILKIKKPENMQQQTNRGFS</sequence>
<reference evidence="1 2" key="1">
    <citation type="journal article" date="2016" name="Nat. Commun.">
        <title>Thousands of microbial genomes shed light on interconnected biogeochemical processes in an aquifer system.</title>
        <authorList>
            <person name="Anantharaman K."/>
            <person name="Brown C.T."/>
            <person name="Hug L.A."/>
            <person name="Sharon I."/>
            <person name="Castelle C.J."/>
            <person name="Probst A.J."/>
            <person name="Thomas B.C."/>
            <person name="Singh A."/>
            <person name="Wilkins M.J."/>
            <person name="Karaoz U."/>
            <person name="Brodie E.L."/>
            <person name="Williams K.H."/>
            <person name="Hubbard S.S."/>
            <person name="Banfield J.F."/>
        </authorList>
    </citation>
    <scope>NUCLEOTIDE SEQUENCE [LARGE SCALE GENOMIC DNA]</scope>
</reference>
<protein>
    <submittedName>
        <fullName evidence="1">Uncharacterized protein</fullName>
    </submittedName>
</protein>
<comment type="caution">
    <text evidence="1">The sequence shown here is derived from an EMBL/GenBank/DDBJ whole genome shotgun (WGS) entry which is preliminary data.</text>
</comment>
<gene>
    <name evidence="1" type="ORF">A3G33_04420</name>
</gene>
<proteinExistence type="predicted"/>